<reference evidence="9" key="1">
    <citation type="submission" date="2022-03" db="EMBL/GenBank/DDBJ databases">
        <title>Draft Genome Sequence of Firmicute Strain S0AB, a Heterotrophic Iron/Sulfur-Oxidizing Extreme Acidophile.</title>
        <authorList>
            <person name="Vergara E."/>
            <person name="Pakostova E."/>
            <person name="Johnson D.B."/>
            <person name="Holmes D.S."/>
        </authorList>
    </citation>
    <scope>NUCLEOTIDE SEQUENCE</scope>
    <source>
        <strain evidence="9">S0AB</strain>
    </source>
</reference>
<dbReference type="SUPFAM" id="SSF53187">
    <property type="entry name" value="Zn-dependent exopeptidases"/>
    <property type="match status" value="1"/>
</dbReference>
<dbReference type="SUPFAM" id="SSF55031">
    <property type="entry name" value="Bacterial exopeptidase dimerisation domain"/>
    <property type="match status" value="1"/>
</dbReference>
<evidence type="ECO:0000256" key="1">
    <source>
        <dbReference type="ARBA" id="ARBA00001941"/>
    </source>
</evidence>
<name>A0A9X2AF21_9BACL</name>
<keyword evidence="7" id="KW-0170">Cobalt</keyword>
<comment type="similarity">
    <text evidence="3">Belongs to the peptidase M20A family.</text>
</comment>
<evidence type="ECO:0000256" key="5">
    <source>
        <dbReference type="ARBA" id="ARBA00022801"/>
    </source>
</evidence>
<dbReference type="InterPro" id="IPR050072">
    <property type="entry name" value="Peptidase_M20A"/>
</dbReference>
<dbReference type="NCBIfam" id="TIGR01910">
    <property type="entry name" value="DapE-ArgE"/>
    <property type="match status" value="1"/>
</dbReference>
<evidence type="ECO:0000313" key="9">
    <source>
        <dbReference type="EMBL" id="MCI0183957.1"/>
    </source>
</evidence>
<dbReference type="InterPro" id="IPR011650">
    <property type="entry name" value="Peptidase_M20_dimer"/>
</dbReference>
<evidence type="ECO:0000256" key="4">
    <source>
        <dbReference type="ARBA" id="ARBA00022723"/>
    </source>
</evidence>
<evidence type="ECO:0000313" key="10">
    <source>
        <dbReference type="Proteomes" id="UP001139263"/>
    </source>
</evidence>
<keyword evidence="10" id="KW-1185">Reference proteome</keyword>
<dbReference type="Gene3D" id="3.30.70.360">
    <property type="match status" value="1"/>
</dbReference>
<gene>
    <name evidence="9" type="primary">argE</name>
    <name evidence="9" type="ORF">MM817_02249</name>
</gene>
<keyword evidence="4" id="KW-0479">Metal-binding</keyword>
<dbReference type="GO" id="GO:0046872">
    <property type="term" value="F:metal ion binding"/>
    <property type="evidence" value="ECO:0007669"/>
    <property type="project" value="UniProtKB-KW"/>
</dbReference>
<proteinExistence type="inferred from homology"/>
<dbReference type="EMBL" id="JALBUF010000007">
    <property type="protein sequence ID" value="MCI0183957.1"/>
    <property type="molecule type" value="Genomic_DNA"/>
</dbReference>
<dbReference type="Pfam" id="PF01546">
    <property type="entry name" value="Peptidase_M20"/>
    <property type="match status" value="1"/>
</dbReference>
<dbReference type="EC" id="3.5.1.16" evidence="9"/>
<dbReference type="InterPro" id="IPR036264">
    <property type="entry name" value="Bact_exopeptidase_dim_dom"/>
</dbReference>
<dbReference type="AlphaFoldDB" id="A0A9X2AF21"/>
<comment type="caution">
    <text evidence="9">The sequence shown here is derived from an EMBL/GenBank/DDBJ whole genome shotgun (WGS) entry which is preliminary data.</text>
</comment>
<dbReference type="PANTHER" id="PTHR43808:SF32">
    <property type="entry name" value="ARGE_DAPE-RELATED DEACYLASE"/>
    <property type="match status" value="1"/>
</dbReference>
<comment type="cofactor">
    <cofactor evidence="1">
        <name>Co(2+)</name>
        <dbReference type="ChEBI" id="CHEBI:48828"/>
    </cofactor>
</comment>
<evidence type="ECO:0000256" key="3">
    <source>
        <dbReference type="ARBA" id="ARBA00006247"/>
    </source>
</evidence>
<dbReference type="Pfam" id="PF07687">
    <property type="entry name" value="M20_dimer"/>
    <property type="match status" value="1"/>
</dbReference>
<comment type="cofactor">
    <cofactor evidence="2">
        <name>Zn(2+)</name>
        <dbReference type="ChEBI" id="CHEBI:29105"/>
    </cofactor>
</comment>
<dbReference type="InterPro" id="IPR002933">
    <property type="entry name" value="Peptidase_M20"/>
</dbReference>
<organism evidence="9 10">
    <name type="scientific">Sulfoacidibacillus ferrooxidans</name>
    <dbReference type="NCBI Taxonomy" id="2005001"/>
    <lineage>
        <taxon>Bacteria</taxon>
        <taxon>Bacillati</taxon>
        <taxon>Bacillota</taxon>
        <taxon>Bacilli</taxon>
        <taxon>Bacillales</taxon>
        <taxon>Alicyclobacillaceae</taxon>
        <taxon>Sulfoacidibacillus</taxon>
    </lineage>
</organism>
<dbReference type="Proteomes" id="UP001139263">
    <property type="component" value="Unassembled WGS sequence"/>
</dbReference>
<evidence type="ECO:0000256" key="7">
    <source>
        <dbReference type="ARBA" id="ARBA00023285"/>
    </source>
</evidence>
<sequence length="413" mass="45146">MDATKNKIIEQVEHDTHQLVCLLQELISIPSDNPPGDCLAIATHVIKKLQDYEDFTIQVLPVDVVDKHATDQQKIVNVLATKVFGSGQGPEIVLNAHGDVVPPGLGWTFDPYGGEIHEGAIYGRGAAVSKSDIAVYTYAVLALQQVAEQLEGKIVLAFTFDEETGGELGPKWLLEEGYIKPDYAITAGFTYSIVNAHNGCLHLEVKTIGRSAHAASPTDGIDALEAMTGILHGLYGYRNTLKDIHSQIAGIDSPSLVIGLIQAGINTNVVPDECVIRLDRRMIPEEEADDVEIRLRHFIASLVDSYPGIRLEIRRILLAEAYGPIRTDERLIQTVATNYQAITGETAPILGVPLYTDARHFAEFDVPVIMFGAGPRTLEDANAHRANEHVAVMDLELATKIVSCSLYDLLKKR</sequence>
<feature type="domain" description="Peptidase M20 dimerisation" evidence="8">
    <location>
        <begin position="196"/>
        <end position="302"/>
    </location>
</feature>
<keyword evidence="5 9" id="KW-0378">Hydrolase</keyword>
<evidence type="ECO:0000256" key="6">
    <source>
        <dbReference type="ARBA" id="ARBA00022833"/>
    </source>
</evidence>
<dbReference type="PANTHER" id="PTHR43808">
    <property type="entry name" value="ACETYLORNITHINE DEACETYLASE"/>
    <property type="match status" value="1"/>
</dbReference>
<dbReference type="RefSeq" id="WP_241714972.1">
    <property type="nucleotide sequence ID" value="NZ_JALBUF010000007.1"/>
</dbReference>
<dbReference type="GO" id="GO:0008777">
    <property type="term" value="F:acetylornithine deacetylase activity"/>
    <property type="evidence" value="ECO:0007669"/>
    <property type="project" value="UniProtKB-EC"/>
</dbReference>
<evidence type="ECO:0000256" key="2">
    <source>
        <dbReference type="ARBA" id="ARBA00001947"/>
    </source>
</evidence>
<evidence type="ECO:0000259" key="8">
    <source>
        <dbReference type="Pfam" id="PF07687"/>
    </source>
</evidence>
<keyword evidence="6" id="KW-0862">Zinc</keyword>
<dbReference type="InterPro" id="IPR010182">
    <property type="entry name" value="ArgE/DapE"/>
</dbReference>
<dbReference type="Gene3D" id="3.40.630.10">
    <property type="entry name" value="Zn peptidases"/>
    <property type="match status" value="2"/>
</dbReference>
<accession>A0A9X2AF21</accession>
<protein>
    <submittedName>
        <fullName evidence="9">Acetylornithine deacetylase</fullName>
        <ecNumber evidence="9">3.5.1.16</ecNumber>
    </submittedName>
</protein>